<dbReference type="AlphaFoldDB" id="A0A437A160"/>
<dbReference type="EMBL" id="SAEB01000007">
    <property type="protein sequence ID" value="RVD84792.1"/>
    <property type="molecule type" value="Genomic_DNA"/>
</dbReference>
<dbReference type="GeneID" id="93588826"/>
<proteinExistence type="predicted"/>
<dbReference type="RefSeq" id="XP_067490336.1">
    <property type="nucleotide sequence ID" value="XM_067635958.1"/>
</dbReference>
<feature type="region of interest" description="Disordered" evidence="1">
    <location>
        <begin position="120"/>
        <end position="147"/>
    </location>
</feature>
<protein>
    <submittedName>
        <fullName evidence="2">Uncharacterized protein</fullName>
    </submittedName>
</protein>
<organism evidence="2 3">
    <name type="scientific">Arthrobotrys flagrans</name>
    <name type="common">Nematode-trapping fungus</name>
    <name type="synonym">Trichothecium flagrans</name>
    <dbReference type="NCBI Taxonomy" id="97331"/>
    <lineage>
        <taxon>Eukaryota</taxon>
        <taxon>Fungi</taxon>
        <taxon>Dikarya</taxon>
        <taxon>Ascomycota</taxon>
        <taxon>Pezizomycotina</taxon>
        <taxon>Orbiliomycetes</taxon>
        <taxon>Orbiliales</taxon>
        <taxon>Orbiliaceae</taxon>
        <taxon>Arthrobotrys</taxon>
    </lineage>
</organism>
<reference evidence="2 3" key="1">
    <citation type="submission" date="2019-01" db="EMBL/GenBank/DDBJ databases">
        <title>Intercellular communication is required for trap formation in the nematode-trapping fungus Duddingtonia flagrans.</title>
        <authorList>
            <person name="Youssar L."/>
            <person name="Wernet V."/>
            <person name="Hensel N."/>
            <person name="Hildebrandt H.-G."/>
            <person name="Fischer R."/>
        </authorList>
    </citation>
    <scope>NUCLEOTIDE SEQUENCE [LARGE SCALE GENOMIC DNA]</scope>
    <source>
        <strain evidence="2 3">CBS H-5679</strain>
    </source>
</reference>
<name>A0A437A160_ARTFL</name>
<accession>A0A437A160</accession>
<sequence>MASYIKAINIQYDDPTGSLGNEDINKRFRGKYIYLVPEYTWDRSEAANAFSLLMTPNEDLCAADISKGDGRHWFRYICCLYSGNSDQPKITKVWLVRSDKASGGEDDTEQDEADFVECTLPDTPSSSEDEDGLSIQNPITNSEDDKPPQQLTIESILFSQSNTEVPFSQTPEHCQGGEFAYRKDIQDAIEKLRGATIESREALAKLSSMNVAPIFHRGKRSYVTCDNDKLHFLRSILPPGTEVPITVASGAEKCKWVLKWYENDGLYVKIRAGVVGRPATD</sequence>
<dbReference type="Proteomes" id="UP000283090">
    <property type="component" value="Unassembled WGS sequence"/>
</dbReference>
<evidence type="ECO:0000313" key="3">
    <source>
        <dbReference type="Proteomes" id="UP000283090"/>
    </source>
</evidence>
<dbReference type="STRING" id="97331.A0A437A160"/>
<evidence type="ECO:0000256" key="1">
    <source>
        <dbReference type="SAM" id="MobiDB-lite"/>
    </source>
</evidence>
<dbReference type="VEuPathDB" id="FungiDB:DFL_006515"/>
<gene>
    <name evidence="2" type="ORF">DFL_006515</name>
</gene>
<evidence type="ECO:0000313" key="2">
    <source>
        <dbReference type="EMBL" id="RVD84792.1"/>
    </source>
</evidence>
<keyword evidence="3" id="KW-1185">Reference proteome</keyword>
<dbReference type="OrthoDB" id="1046782at2759"/>
<comment type="caution">
    <text evidence="2">The sequence shown here is derived from an EMBL/GenBank/DDBJ whole genome shotgun (WGS) entry which is preliminary data.</text>
</comment>